<dbReference type="InterPro" id="IPR023828">
    <property type="entry name" value="Peptidase_S8_Ser-AS"/>
</dbReference>
<dbReference type="GO" id="GO:0006508">
    <property type="term" value="P:proteolysis"/>
    <property type="evidence" value="ECO:0007669"/>
    <property type="project" value="UniProtKB-KW"/>
</dbReference>
<dbReference type="EMBL" id="CH476627">
    <property type="protein sequence ID" value="EDO03189.1"/>
    <property type="molecule type" value="Genomic_DNA"/>
</dbReference>
<dbReference type="HOGENOM" id="CLU_277743_0_0_1"/>
<feature type="region of interest" description="Disordered" evidence="4">
    <location>
        <begin position="568"/>
        <end position="587"/>
    </location>
</feature>
<dbReference type="PROSITE" id="PS00138">
    <property type="entry name" value="SUBTILASE_SER"/>
    <property type="match status" value="1"/>
</dbReference>
<dbReference type="InterPro" id="IPR036852">
    <property type="entry name" value="Peptidase_S8/S53_dom_sf"/>
</dbReference>
<dbReference type="InParanoid" id="A7EK23"/>
<keyword evidence="6" id="KW-1185">Reference proteome</keyword>
<keyword evidence="3" id="KW-0720">Serine protease</keyword>
<dbReference type="GO" id="GO:0004252">
    <property type="term" value="F:serine-type endopeptidase activity"/>
    <property type="evidence" value="ECO:0007669"/>
    <property type="project" value="InterPro"/>
</dbReference>
<evidence type="ECO:0000256" key="1">
    <source>
        <dbReference type="ARBA" id="ARBA00022670"/>
    </source>
</evidence>
<dbReference type="eggNOG" id="ENOG502RZ85">
    <property type="taxonomic scope" value="Eukaryota"/>
</dbReference>
<keyword evidence="1" id="KW-0645">Protease</keyword>
<sequence length="1141" mass="120786">MAQGDSTNDAQVPLAFAAAEASGFSLFFSFDYAGNGAWPQSTVLSFLNNYAQYLDDEFGGSGSDFSHYMMAISPWFFTNLPGYAARWLASTSTLSHRYLQKQYFHNYPGNSRGMVSTEPGCRKLLRNWRHIWKHPQSIPGRVPTGTLFKDNIFYSALLSGPGATVTVTIGGNTVLGGWAKTPFDGVGIYHGNVSMNGYTGAVTITLSRGDAVITGKDISTTCTHDIQNWNAWVGYAYGETVTATPTSLSKQVCIAGTGAGNFLGLCQFTCSYGYCPVGSCVCTQMSTQRTLPKSLDVNGYPAAGLSASYEGVCAFACNYGYCPATTCGTTKEPESIPTISPFLPEACTAGSGSGNLGGLCGFACGYGFCPIIACSCDSKGALGTLPAYTCDDSGVPVAGLDEAVYSDLCRFVYQYGYDPPPTDVCISSTSSSGGSTTACVGGTGPDNVIGLCDFSCEDDSYDVLCDFACTHNYCPPTACSRSPPAGDGGVIYLPPSVWDPSSDPFGCNGNSICTLIIPPSSLPGPETINWPSLTTTLLASSAGSVYTKTTVLSVEPFTITETNFWCPGSGTGDGDGDPDPTSASSCEPSTCATKTSCEAPKETVGCNIDPETGEEGDGFSHLYIVYPLDGTTSTGTDPIISLLKSYGTQSVTGLTTQASTIIGIMFWSLHLTPDQLTEVTNHELVASCTPQCTTSCPKIYERVLQRTPRNVTLQDDFSRLNSRELGLIRQDDALTGLVMISQEEGHDLDDYDGNYIYDKEEMPQTLVYVIDSYINTTDSQFDKFRSQITDMSPGEPPEPSDEDEDPMAHGTYVLSLIASKRFRVSKNISPVLIGLDNVDAQHTEVSQETFLIALNVAVQHYRLLGGSAEAGMAIVNLSLNFRETQVTDAWIDDVRNLLRDVHVFGATFCPNGLGGTQYQYGTSFSAPLVSGLAAYFLGLSSLREKFEAESKPALKVAALKAYIVKLAWSRDKSAIETIYNGVEWSEVDLTCPADANGQDGTDTCATSTTSTSTTTSTTTASTSAATNTFKVYEWECEGKQQITKLGAAAASALTYCASQSSFLSNEGGITQGDTFTVCGSKYTVATTGVGFAISGGGKTGTCSSVGPPDFANGKSCLGQSGDIISLACQVTVAYKCDIAAC</sequence>
<dbReference type="Pfam" id="PF03659">
    <property type="entry name" value="Glyco_hydro_71"/>
    <property type="match status" value="1"/>
</dbReference>
<dbReference type="GO" id="GO:0051118">
    <property type="term" value="F:glucan endo-1,3-alpha-glucosidase activity"/>
    <property type="evidence" value="ECO:0007669"/>
    <property type="project" value="InterPro"/>
</dbReference>
<reference evidence="6" key="1">
    <citation type="journal article" date="2011" name="PLoS Genet.">
        <title>Genomic analysis of the necrotrophic fungal pathogens Sclerotinia sclerotiorum and Botrytis cinerea.</title>
        <authorList>
            <person name="Amselem J."/>
            <person name="Cuomo C.A."/>
            <person name="van Kan J.A."/>
            <person name="Viaud M."/>
            <person name="Benito E.P."/>
            <person name="Couloux A."/>
            <person name="Coutinho P.M."/>
            <person name="de Vries R.P."/>
            <person name="Dyer P.S."/>
            <person name="Fillinger S."/>
            <person name="Fournier E."/>
            <person name="Gout L."/>
            <person name="Hahn M."/>
            <person name="Kohn L."/>
            <person name="Lapalu N."/>
            <person name="Plummer K.M."/>
            <person name="Pradier J.M."/>
            <person name="Quevillon E."/>
            <person name="Sharon A."/>
            <person name="Simon A."/>
            <person name="ten Have A."/>
            <person name="Tudzynski B."/>
            <person name="Tudzynski P."/>
            <person name="Wincker P."/>
            <person name="Andrew M."/>
            <person name="Anthouard V."/>
            <person name="Beever R.E."/>
            <person name="Beffa R."/>
            <person name="Benoit I."/>
            <person name="Bouzid O."/>
            <person name="Brault B."/>
            <person name="Chen Z."/>
            <person name="Choquer M."/>
            <person name="Collemare J."/>
            <person name="Cotton P."/>
            <person name="Danchin E.G."/>
            <person name="Da Silva C."/>
            <person name="Gautier A."/>
            <person name="Giraud C."/>
            <person name="Giraud T."/>
            <person name="Gonzalez C."/>
            <person name="Grossetete S."/>
            <person name="Guldener U."/>
            <person name="Henrissat B."/>
            <person name="Howlett B.J."/>
            <person name="Kodira C."/>
            <person name="Kretschmer M."/>
            <person name="Lappartient A."/>
            <person name="Leroch M."/>
            <person name="Levis C."/>
            <person name="Mauceli E."/>
            <person name="Neuveglise C."/>
            <person name="Oeser B."/>
            <person name="Pearson M."/>
            <person name="Poulain J."/>
            <person name="Poussereau N."/>
            <person name="Quesneville H."/>
            <person name="Rascle C."/>
            <person name="Schumacher J."/>
            <person name="Segurens B."/>
            <person name="Sexton A."/>
            <person name="Silva E."/>
            <person name="Sirven C."/>
            <person name="Soanes D.M."/>
            <person name="Talbot N.J."/>
            <person name="Templeton M."/>
            <person name="Yandava C."/>
            <person name="Yarden O."/>
            <person name="Zeng Q."/>
            <person name="Rollins J.A."/>
            <person name="Lebrun M.H."/>
            <person name="Dickman M."/>
        </authorList>
    </citation>
    <scope>NUCLEOTIDE SEQUENCE [LARGE SCALE GENOMIC DNA]</scope>
    <source>
        <strain evidence="6">ATCC 18683 / 1980 / Ss-1</strain>
    </source>
</reference>
<proteinExistence type="predicted"/>
<gene>
    <name evidence="5" type="ORF">SS1G_05669</name>
</gene>
<dbReference type="KEGG" id="ssl:SS1G_05669"/>
<dbReference type="Proteomes" id="UP000001312">
    <property type="component" value="Unassembled WGS sequence"/>
</dbReference>
<feature type="region of interest" description="Disordered" evidence="4">
    <location>
        <begin position="787"/>
        <end position="807"/>
    </location>
</feature>
<evidence type="ECO:0008006" key="7">
    <source>
        <dbReference type="Google" id="ProtNLM"/>
    </source>
</evidence>
<organism evidence="5 6">
    <name type="scientific">Sclerotinia sclerotiorum (strain ATCC 18683 / 1980 / Ss-1)</name>
    <name type="common">White mold</name>
    <name type="synonym">Whetzelinia sclerotiorum</name>
    <dbReference type="NCBI Taxonomy" id="665079"/>
    <lineage>
        <taxon>Eukaryota</taxon>
        <taxon>Fungi</taxon>
        <taxon>Dikarya</taxon>
        <taxon>Ascomycota</taxon>
        <taxon>Pezizomycotina</taxon>
        <taxon>Leotiomycetes</taxon>
        <taxon>Helotiales</taxon>
        <taxon>Sclerotiniaceae</taxon>
        <taxon>Sclerotinia</taxon>
    </lineage>
</organism>
<evidence type="ECO:0000313" key="6">
    <source>
        <dbReference type="Proteomes" id="UP000001312"/>
    </source>
</evidence>
<dbReference type="GeneID" id="5489563"/>
<name>A7EK23_SCLS1</name>
<dbReference type="Gene3D" id="3.40.50.200">
    <property type="entry name" value="Peptidase S8/S53 domain"/>
    <property type="match status" value="1"/>
</dbReference>
<dbReference type="InterPro" id="IPR005197">
    <property type="entry name" value="Glyco_hydro_71"/>
</dbReference>
<dbReference type="AlphaFoldDB" id="A7EK23"/>
<evidence type="ECO:0000256" key="2">
    <source>
        <dbReference type="ARBA" id="ARBA00022801"/>
    </source>
</evidence>
<evidence type="ECO:0000256" key="3">
    <source>
        <dbReference type="ARBA" id="ARBA00022825"/>
    </source>
</evidence>
<dbReference type="RefSeq" id="XP_001592748.1">
    <property type="nucleotide sequence ID" value="XM_001592698.1"/>
</dbReference>
<evidence type="ECO:0000313" key="5">
    <source>
        <dbReference type="EMBL" id="EDO03189.1"/>
    </source>
</evidence>
<evidence type="ECO:0000256" key="4">
    <source>
        <dbReference type="SAM" id="MobiDB-lite"/>
    </source>
</evidence>
<dbReference type="SUPFAM" id="SSF52743">
    <property type="entry name" value="Subtilisin-like"/>
    <property type="match status" value="1"/>
</dbReference>
<keyword evidence="2" id="KW-0378">Hydrolase</keyword>
<protein>
    <recommendedName>
        <fullName evidence="7">Peptidase S8/S53 domain-containing protein</fullName>
    </recommendedName>
</protein>
<accession>A7EK23</accession>